<proteinExistence type="predicted"/>
<dbReference type="AlphaFoldDB" id="A0A1T5A731"/>
<organism evidence="1 2">
    <name type="scientific">Rhizorhabdus histidinilytica</name>
    <dbReference type="NCBI Taxonomy" id="439228"/>
    <lineage>
        <taxon>Bacteria</taxon>
        <taxon>Pseudomonadati</taxon>
        <taxon>Pseudomonadota</taxon>
        <taxon>Alphaproteobacteria</taxon>
        <taxon>Sphingomonadales</taxon>
        <taxon>Sphingomonadaceae</taxon>
        <taxon>Rhizorhabdus</taxon>
    </lineage>
</organism>
<dbReference type="RefSeq" id="WP_079646573.1">
    <property type="nucleotide sequence ID" value="NZ_FUYM01000001.1"/>
</dbReference>
<evidence type="ECO:0000313" key="2">
    <source>
        <dbReference type="Proteomes" id="UP000189818"/>
    </source>
</evidence>
<dbReference type="Proteomes" id="UP000189818">
    <property type="component" value="Unassembled WGS sequence"/>
</dbReference>
<dbReference type="STRING" id="439228.SAMN06295920_101655"/>
<reference evidence="2" key="1">
    <citation type="submission" date="2017-02" db="EMBL/GenBank/DDBJ databases">
        <authorList>
            <person name="Varghese N."/>
            <person name="Submissions S."/>
        </authorList>
    </citation>
    <scope>NUCLEOTIDE SEQUENCE [LARGE SCALE GENOMIC DNA]</scope>
    <source>
        <strain evidence="2">UM2</strain>
    </source>
</reference>
<gene>
    <name evidence="1" type="ORF">SAMN06295920_101655</name>
</gene>
<sequence length="256" mass="29058">MTGAAQLAEGKFKGPVRFYDGRGGWARQDFESIDNPRFGYAWQRENRKDKGRQWFMVDGAEVKNFDEADRLLALPPASDSPTEKMRRELDEFRASPKIGMATRALSEAQCNAAVGPFASQRATMQRADHGWHVGINSYADKLRKDGKPHPGGLYNAKTAAHEAYRSMYLWAGDREKDTGLQCALGKKCRACPILQEVEAAIIANRDAEKFGRPEIEVEDIDFAKTWTCIGHILQERPNEFFDGHFFTTAEDRKHRW</sequence>
<evidence type="ECO:0000313" key="1">
    <source>
        <dbReference type="EMBL" id="SKB30726.1"/>
    </source>
</evidence>
<protein>
    <submittedName>
        <fullName evidence="1">Uncharacterized protein</fullName>
    </submittedName>
</protein>
<name>A0A1T5A731_9SPHN</name>
<accession>A0A1T5A731</accession>
<dbReference type="EMBL" id="FUYM01000001">
    <property type="protein sequence ID" value="SKB30726.1"/>
    <property type="molecule type" value="Genomic_DNA"/>
</dbReference>
<keyword evidence="2" id="KW-1185">Reference proteome</keyword>